<dbReference type="GO" id="GO:0060271">
    <property type="term" value="P:cilium assembly"/>
    <property type="evidence" value="ECO:0007669"/>
    <property type="project" value="TreeGrafter"/>
</dbReference>
<feature type="repeat" description="TPR" evidence="4">
    <location>
        <begin position="336"/>
        <end position="369"/>
    </location>
</feature>
<comment type="caution">
    <text evidence="6">The sequence shown here is derived from an EMBL/GenBank/DDBJ whole genome shotgun (WGS) entry which is preliminary data.</text>
</comment>
<evidence type="ECO:0008006" key="8">
    <source>
        <dbReference type="Google" id="ProtNLM"/>
    </source>
</evidence>
<dbReference type="GO" id="GO:0036064">
    <property type="term" value="C:ciliary basal body"/>
    <property type="evidence" value="ECO:0007669"/>
    <property type="project" value="TreeGrafter"/>
</dbReference>
<evidence type="ECO:0000256" key="1">
    <source>
        <dbReference type="ARBA" id="ARBA00022737"/>
    </source>
</evidence>
<dbReference type="Pfam" id="PF13181">
    <property type="entry name" value="TPR_8"/>
    <property type="match status" value="3"/>
</dbReference>
<comment type="similarity">
    <text evidence="3">Belongs to the BBS4 family.</text>
</comment>
<dbReference type="PROSITE" id="PS50005">
    <property type="entry name" value="TPR"/>
    <property type="match status" value="5"/>
</dbReference>
<keyword evidence="1" id="KW-0677">Repeat</keyword>
<evidence type="ECO:0000256" key="2">
    <source>
        <dbReference type="ARBA" id="ARBA00022803"/>
    </source>
</evidence>
<gene>
    <name evidence="6" type="ORF">NQ315_009844</name>
</gene>
<keyword evidence="2 4" id="KW-0802">TPR repeat</keyword>
<dbReference type="InterPro" id="IPR019734">
    <property type="entry name" value="TPR_rpt"/>
</dbReference>
<dbReference type="PANTHER" id="PTHR44186">
    <property type="match status" value="1"/>
</dbReference>
<feature type="region of interest" description="Disordered" evidence="5">
    <location>
        <begin position="1"/>
        <end position="22"/>
    </location>
</feature>
<feature type="compositionally biased region" description="Basic and acidic residues" evidence="5">
    <location>
        <begin position="440"/>
        <end position="465"/>
    </location>
</feature>
<evidence type="ECO:0000313" key="6">
    <source>
        <dbReference type="EMBL" id="KAJ8925989.1"/>
    </source>
</evidence>
<feature type="repeat" description="TPR" evidence="4">
    <location>
        <begin position="64"/>
        <end position="97"/>
    </location>
</feature>
<sequence>MFANGQHKNYNPDPTKNKEAESIPEPAPFEKFNWLIHLQHVRGETDACKELIRKELDRCYGKHEYALHKQGIILREEGNLQESIASFQKCLKLNAGNAENFKEMGKSLYEMRRFRLSLEAYLEAERVSPSPDWKIYYHLGECLLQLGETERAKDYAQKAVKLSKHEMCFTLLVKILVSEGDFHSAIAVCNSGMEACPDSVNMLTESGLLFLKMGQNQQAFERLSSALALKPAHVKALLGVGCITQMHEEHDVALSKYKLAIHYDPDSAALWNNIGMCFYSKQKYIAAISCLKRALWVSPLNWKTLFNLALAHLATLQAASAFNFACATVNLRPDVADCFALLASCLMELQDPENAVKALRRAMELAPGDVVYIVNAAVCCEAAGFDHEAVQMLNKLKEFAENGTTCTQEVTDLADNLASRLEQKFHSDQQADNGVQEASQRQKREGDVATPRDKDAAVVAETERELEPDEV</sequence>
<dbReference type="SMART" id="SM00028">
    <property type="entry name" value="TPR"/>
    <property type="match status" value="7"/>
</dbReference>
<accession>A0AAV8WH49</accession>
<evidence type="ECO:0000256" key="4">
    <source>
        <dbReference type="PROSITE-ProRule" id="PRU00339"/>
    </source>
</evidence>
<feature type="repeat" description="TPR" evidence="4">
    <location>
        <begin position="268"/>
        <end position="301"/>
    </location>
</feature>
<keyword evidence="7" id="KW-1185">Reference proteome</keyword>
<feature type="repeat" description="TPR" evidence="4">
    <location>
        <begin position="200"/>
        <end position="233"/>
    </location>
</feature>
<dbReference type="Pfam" id="PF13432">
    <property type="entry name" value="TPR_16"/>
    <property type="match status" value="1"/>
</dbReference>
<dbReference type="EMBL" id="JANEYG010000001">
    <property type="protein sequence ID" value="KAJ8925989.1"/>
    <property type="molecule type" value="Genomic_DNA"/>
</dbReference>
<feature type="region of interest" description="Disordered" evidence="5">
    <location>
        <begin position="426"/>
        <end position="471"/>
    </location>
</feature>
<evidence type="ECO:0000256" key="3">
    <source>
        <dbReference type="ARBA" id="ARBA00023778"/>
    </source>
</evidence>
<reference evidence="6 7" key="1">
    <citation type="journal article" date="2023" name="Insect Mol. Biol.">
        <title>Genome sequencing provides insights into the evolution of gene families encoding plant cell wall-degrading enzymes in longhorned beetles.</title>
        <authorList>
            <person name="Shin N.R."/>
            <person name="Okamura Y."/>
            <person name="Kirsch R."/>
            <person name="Pauchet Y."/>
        </authorList>
    </citation>
    <scope>NUCLEOTIDE SEQUENCE [LARGE SCALE GENOMIC DNA]</scope>
    <source>
        <strain evidence="6">EAD_L_NR</strain>
    </source>
</reference>
<dbReference type="AlphaFoldDB" id="A0AAV8WH49"/>
<dbReference type="InterPro" id="IPR011990">
    <property type="entry name" value="TPR-like_helical_dom_sf"/>
</dbReference>
<name>A0AAV8WH49_9CUCU</name>
<organism evidence="6 7">
    <name type="scientific">Exocentrus adspersus</name>
    <dbReference type="NCBI Taxonomy" id="1586481"/>
    <lineage>
        <taxon>Eukaryota</taxon>
        <taxon>Metazoa</taxon>
        <taxon>Ecdysozoa</taxon>
        <taxon>Arthropoda</taxon>
        <taxon>Hexapoda</taxon>
        <taxon>Insecta</taxon>
        <taxon>Pterygota</taxon>
        <taxon>Neoptera</taxon>
        <taxon>Endopterygota</taxon>
        <taxon>Coleoptera</taxon>
        <taxon>Polyphaga</taxon>
        <taxon>Cucujiformia</taxon>
        <taxon>Chrysomeloidea</taxon>
        <taxon>Cerambycidae</taxon>
        <taxon>Lamiinae</taxon>
        <taxon>Acanthocinini</taxon>
        <taxon>Exocentrus</taxon>
    </lineage>
</organism>
<dbReference type="PANTHER" id="PTHR44186:SF1">
    <property type="entry name" value="BARDET-BIEDL SYNDROME 4 PROTEIN"/>
    <property type="match status" value="1"/>
</dbReference>
<dbReference type="Gene3D" id="1.25.40.10">
    <property type="entry name" value="Tetratricopeptide repeat domain"/>
    <property type="match status" value="3"/>
</dbReference>
<dbReference type="GO" id="GO:0061512">
    <property type="term" value="P:protein localization to cilium"/>
    <property type="evidence" value="ECO:0007669"/>
    <property type="project" value="TreeGrafter"/>
</dbReference>
<feature type="compositionally biased region" description="Polar residues" evidence="5">
    <location>
        <begin position="430"/>
        <end position="439"/>
    </location>
</feature>
<dbReference type="Proteomes" id="UP001159042">
    <property type="component" value="Unassembled WGS sequence"/>
</dbReference>
<feature type="repeat" description="TPR" evidence="4">
    <location>
        <begin position="133"/>
        <end position="166"/>
    </location>
</feature>
<dbReference type="SUPFAM" id="SSF48452">
    <property type="entry name" value="TPR-like"/>
    <property type="match status" value="2"/>
</dbReference>
<evidence type="ECO:0000313" key="7">
    <source>
        <dbReference type="Proteomes" id="UP001159042"/>
    </source>
</evidence>
<evidence type="ECO:0000256" key="5">
    <source>
        <dbReference type="SAM" id="MobiDB-lite"/>
    </source>
</evidence>
<protein>
    <recommendedName>
        <fullName evidence="8">Bardet-Biedl syndrome 4 protein</fullName>
    </recommendedName>
</protein>
<feature type="compositionally biased region" description="Polar residues" evidence="5">
    <location>
        <begin position="1"/>
        <end position="14"/>
    </location>
</feature>
<proteinExistence type="inferred from homology"/>